<name>A0A659QN77_SALET</name>
<keyword evidence="1" id="KW-1133">Transmembrane helix</keyword>
<dbReference type="Proteomes" id="UP000298491">
    <property type="component" value="Unassembled WGS sequence"/>
</dbReference>
<feature type="non-terminal residue" evidence="2">
    <location>
        <position position="53"/>
    </location>
</feature>
<keyword evidence="1" id="KW-0812">Transmembrane</keyword>
<keyword evidence="1" id="KW-0472">Membrane</keyword>
<dbReference type="EMBL" id="PYKB01001085">
    <property type="protein sequence ID" value="TGC86328.1"/>
    <property type="molecule type" value="Genomic_DNA"/>
</dbReference>
<evidence type="ECO:0000256" key="1">
    <source>
        <dbReference type="SAM" id="Phobius"/>
    </source>
</evidence>
<evidence type="ECO:0000313" key="3">
    <source>
        <dbReference type="Proteomes" id="UP000298491"/>
    </source>
</evidence>
<gene>
    <name evidence="2" type="ORF">C9F09_18170</name>
</gene>
<sequence length="53" mass="5645">MKYRYIIRIAAGIILIIATVFLHNAIAIALFSQLLKTRVAACEVVAVAGVSGT</sequence>
<accession>A0A659QN77</accession>
<feature type="transmembrane region" description="Helical" evidence="1">
    <location>
        <begin position="6"/>
        <end position="31"/>
    </location>
</feature>
<organism evidence="2 3">
    <name type="scientific">Salmonella enterica subsp. enterica serovar Wilhelmsburg</name>
    <dbReference type="NCBI Taxonomy" id="1960126"/>
    <lineage>
        <taxon>Bacteria</taxon>
        <taxon>Pseudomonadati</taxon>
        <taxon>Pseudomonadota</taxon>
        <taxon>Gammaproteobacteria</taxon>
        <taxon>Enterobacterales</taxon>
        <taxon>Enterobacteriaceae</taxon>
        <taxon>Salmonella</taxon>
    </lineage>
</organism>
<protein>
    <submittedName>
        <fullName evidence="2">Multidrug MFS transporter</fullName>
    </submittedName>
</protein>
<proteinExistence type="predicted"/>
<comment type="caution">
    <text evidence="2">The sequence shown here is derived from an EMBL/GenBank/DDBJ whole genome shotgun (WGS) entry which is preliminary data.</text>
</comment>
<dbReference type="AlphaFoldDB" id="A0A659QN77"/>
<reference evidence="2 3" key="1">
    <citation type="submission" date="2018-03" db="EMBL/GenBank/DDBJ databases">
        <title>Non-Typhoidal Salmonella genome sequencing and assembly.</title>
        <authorList>
            <person name="Matchawe C."/>
        </authorList>
    </citation>
    <scope>NUCLEOTIDE SEQUENCE [LARGE SCALE GENOMIC DNA]</scope>
    <source>
        <strain evidence="2 3">35dea</strain>
    </source>
</reference>
<evidence type="ECO:0000313" key="2">
    <source>
        <dbReference type="EMBL" id="TGC86328.1"/>
    </source>
</evidence>